<evidence type="ECO:0000256" key="9">
    <source>
        <dbReference type="ARBA" id="ARBA00023136"/>
    </source>
</evidence>
<proteinExistence type="inferred from homology"/>
<dbReference type="PANTHER" id="PTHR12714">
    <property type="entry name" value="PROTEIN-S ISOPRENYLCYSTEINE O-METHYLTRANSFERASE"/>
    <property type="match status" value="1"/>
</dbReference>
<evidence type="ECO:0000256" key="3">
    <source>
        <dbReference type="ARBA" id="ARBA00012151"/>
    </source>
</evidence>
<feature type="transmembrane region" description="Helical" evidence="10">
    <location>
        <begin position="48"/>
        <end position="68"/>
    </location>
</feature>
<feature type="transmembrane region" description="Helical" evidence="10">
    <location>
        <begin position="265"/>
        <end position="283"/>
    </location>
</feature>
<feature type="transmembrane region" description="Helical" evidence="10">
    <location>
        <begin position="226"/>
        <end position="244"/>
    </location>
</feature>
<dbReference type="Gene3D" id="1.20.120.1630">
    <property type="match status" value="1"/>
</dbReference>
<dbReference type="InterPro" id="IPR025770">
    <property type="entry name" value="PPMT_MeTrfase"/>
</dbReference>
<evidence type="ECO:0000313" key="12">
    <source>
        <dbReference type="Proteomes" id="UP000077115"/>
    </source>
</evidence>
<feature type="transmembrane region" description="Helical" evidence="10">
    <location>
        <begin position="103"/>
        <end position="123"/>
    </location>
</feature>
<dbReference type="eggNOG" id="KOG2628">
    <property type="taxonomic scope" value="Eukaryota"/>
</dbReference>
<name>A0A177WIR0_BATDL</name>
<keyword evidence="9 10" id="KW-0472">Membrane</keyword>
<dbReference type="PROSITE" id="PS51564">
    <property type="entry name" value="SAM_ICMT"/>
    <property type="match status" value="1"/>
</dbReference>
<reference evidence="11 12" key="1">
    <citation type="submission" date="2006-10" db="EMBL/GenBank/DDBJ databases">
        <title>The Genome Sequence of Batrachochytrium dendrobatidis JEL423.</title>
        <authorList>
            <consortium name="The Broad Institute Genome Sequencing Platform"/>
            <person name="Birren B."/>
            <person name="Lander E."/>
            <person name="Galagan J."/>
            <person name="Cuomo C."/>
            <person name="Devon K."/>
            <person name="Jaffe D."/>
            <person name="Butler J."/>
            <person name="Alvarez P."/>
            <person name="Gnerre S."/>
            <person name="Grabherr M."/>
            <person name="Kleber M."/>
            <person name="Mauceli E."/>
            <person name="Brockman W."/>
            <person name="Young S."/>
            <person name="LaButti K."/>
            <person name="Sykes S."/>
            <person name="DeCaprio D."/>
            <person name="Crawford M."/>
            <person name="Koehrsen M."/>
            <person name="Engels R."/>
            <person name="Montgomery P."/>
            <person name="Pearson M."/>
            <person name="Howarth C."/>
            <person name="Larson L."/>
            <person name="White J."/>
            <person name="O'Leary S."/>
            <person name="Kodira C."/>
            <person name="Zeng Q."/>
            <person name="Yandava C."/>
            <person name="Alvarado L."/>
            <person name="Longcore J."/>
            <person name="James T."/>
        </authorList>
    </citation>
    <scope>NUCLEOTIDE SEQUENCE [LARGE SCALE GENOMIC DNA]</scope>
    <source>
        <strain evidence="11 12">JEL423</strain>
    </source>
</reference>
<evidence type="ECO:0000256" key="2">
    <source>
        <dbReference type="ARBA" id="ARBA00009140"/>
    </source>
</evidence>
<comment type="catalytic activity">
    <reaction evidence="10">
        <text>[protein]-C-terminal S-[(2E,6E)-farnesyl]-L-cysteine + S-adenosyl-L-methionine = [protein]-C-terminal S-[(2E,6E)-farnesyl]-L-cysteine methyl ester + S-adenosyl-L-homocysteine</text>
        <dbReference type="Rhea" id="RHEA:21672"/>
        <dbReference type="Rhea" id="RHEA-COMP:12125"/>
        <dbReference type="Rhea" id="RHEA-COMP:12126"/>
        <dbReference type="ChEBI" id="CHEBI:57856"/>
        <dbReference type="ChEBI" id="CHEBI:59789"/>
        <dbReference type="ChEBI" id="CHEBI:90510"/>
        <dbReference type="ChEBI" id="CHEBI:90511"/>
        <dbReference type="EC" id="2.1.1.100"/>
    </reaction>
</comment>
<comment type="subcellular location">
    <subcellularLocation>
        <location evidence="10">Endoplasmic reticulum membrane</location>
        <topology evidence="10">Multi-pass membrane protein</topology>
    </subcellularLocation>
    <subcellularLocation>
        <location evidence="1">Membrane</location>
        <topology evidence="1">Multi-pass membrane protein</topology>
    </subcellularLocation>
</comment>
<evidence type="ECO:0000256" key="6">
    <source>
        <dbReference type="ARBA" id="ARBA00022691"/>
    </source>
</evidence>
<dbReference type="VEuPathDB" id="FungiDB:BDEG_23754"/>
<protein>
    <recommendedName>
        <fullName evidence="3 10">Protein-S-isoprenylcysteine O-methyltransferase</fullName>
        <ecNumber evidence="3 10">2.1.1.100</ecNumber>
    </recommendedName>
</protein>
<feature type="transmembrane region" description="Helical" evidence="10">
    <location>
        <begin position="135"/>
        <end position="158"/>
    </location>
</feature>
<evidence type="ECO:0000256" key="7">
    <source>
        <dbReference type="ARBA" id="ARBA00022692"/>
    </source>
</evidence>
<dbReference type="OrthoDB" id="422086at2759"/>
<sequence length="411" mass="45460">MVDQPTPNASAASNKSSQPIVGLHAKSAACSGPFGLNIFDARHTAQNVAANAFLLGIVAGYGMLLSAMASNLHSGVHVCSAMAMFVSFEYIQSAILGEAESLAGYTALLITQIFRVIARVGPLMKYWSDACASSLFWWVMSAQIAQRSIIGVALVVYLKDLLKSSSVDAYVWPEVIKNKNSFRGFLGLPLYDGLHTCQNIASYAFCLGFVAGCGCAIGTFTVMFRGLGIFLASLTTFHIMEYITTAMFQPDTSLKSFLLNHSPEYHIAMAGGIIEFLVETFFFPSFKVFSWINGLGFLVVIASQILRSVAMITAGSNFTHYISEDKKEDHILITTGIYAYLRHPSYTGFYYWSLGQQILLGNPACFVAYMFCLYTFFNSRIRFEERKLVEFFGDVYKDYRKTSYVLIPGIH</sequence>
<feature type="transmembrane region" description="Helical" evidence="10">
    <location>
        <begin position="200"/>
        <end position="220"/>
    </location>
</feature>
<comment type="similarity">
    <text evidence="2 10">Belongs to the class VI-like SAM-binding methyltransferase superfamily. Isoprenylcysteine carboxyl methyltransferase family.</text>
</comment>
<dbReference type="GO" id="GO:0032259">
    <property type="term" value="P:methylation"/>
    <property type="evidence" value="ECO:0007669"/>
    <property type="project" value="UniProtKB-KW"/>
</dbReference>
<gene>
    <name evidence="11" type="ORF">BDEG_23754</name>
</gene>
<dbReference type="PANTHER" id="PTHR12714:SF9">
    <property type="entry name" value="PROTEIN-S-ISOPRENYLCYSTEINE O-METHYLTRANSFERASE"/>
    <property type="match status" value="1"/>
</dbReference>
<dbReference type="GO" id="GO:0004671">
    <property type="term" value="F:protein C-terminal S-isoprenylcysteine carboxyl O-methyltransferase activity"/>
    <property type="evidence" value="ECO:0007669"/>
    <property type="project" value="UniProtKB-EC"/>
</dbReference>
<dbReference type="STRING" id="403673.A0A177WIR0"/>
<evidence type="ECO:0000313" key="11">
    <source>
        <dbReference type="EMBL" id="OAJ39963.1"/>
    </source>
</evidence>
<dbReference type="EC" id="2.1.1.100" evidence="3 10"/>
<dbReference type="EMBL" id="DS022303">
    <property type="protein sequence ID" value="OAJ39963.1"/>
    <property type="molecule type" value="Genomic_DNA"/>
</dbReference>
<feature type="transmembrane region" description="Helical" evidence="10">
    <location>
        <begin position="358"/>
        <end position="377"/>
    </location>
</feature>
<evidence type="ECO:0000256" key="10">
    <source>
        <dbReference type="RuleBase" id="RU362022"/>
    </source>
</evidence>
<keyword evidence="6 10" id="KW-0949">S-adenosyl-L-methionine</keyword>
<evidence type="ECO:0000256" key="5">
    <source>
        <dbReference type="ARBA" id="ARBA00022679"/>
    </source>
</evidence>
<evidence type="ECO:0000256" key="8">
    <source>
        <dbReference type="ARBA" id="ARBA00022989"/>
    </source>
</evidence>
<keyword evidence="7 10" id="KW-0812">Transmembrane</keyword>
<keyword evidence="8 10" id="KW-1133">Transmembrane helix</keyword>
<reference evidence="11 12" key="2">
    <citation type="submission" date="2016-05" db="EMBL/GenBank/DDBJ databases">
        <title>Lineage-specific infection strategies underlie the spectrum of fungal disease in amphibians.</title>
        <authorList>
            <person name="Cuomo C.A."/>
            <person name="Farrer R.A."/>
            <person name="James T."/>
            <person name="Longcore J."/>
            <person name="Birren B."/>
        </authorList>
    </citation>
    <scope>NUCLEOTIDE SEQUENCE [LARGE SCALE GENOMIC DNA]</scope>
    <source>
        <strain evidence="11 12">JEL423</strain>
    </source>
</reference>
<feature type="transmembrane region" description="Helical" evidence="10">
    <location>
        <begin position="289"/>
        <end position="310"/>
    </location>
</feature>
<keyword evidence="4 10" id="KW-0489">Methyltransferase</keyword>
<dbReference type="Proteomes" id="UP000077115">
    <property type="component" value="Unassembled WGS sequence"/>
</dbReference>
<evidence type="ECO:0000256" key="4">
    <source>
        <dbReference type="ARBA" id="ARBA00022603"/>
    </source>
</evidence>
<accession>A0A177WIR0</accession>
<evidence type="ECO:0000256" key="1">
    <source>
        <dbReference type="ARBA" id="ARBA00004141"/>
    </source>
</evidence>
<dbReference type="InterPro" id="IPR007269">
    <property type="entry name" value="ICMT_MeTrfase"/>
</dbReference>
<dbReference type="AlphaFoldDB" id="A0A177WIR0"/>
<organism evidence="11 12">
    <name type="scientific">Batrachochytrium dendrobatidis (strain JEL423)</name>
    <dbReference type="NCBI Taxonomy" id="403673"/>
    <lineage>
        <taxon>Eukaryota</taxon>
        <taxon>Fungi</taxon>
        <taxon>Fungi incertae sedis</taxon>
        <taxon>Chytridiomycota</taxon>
        <taxon>Chytridiomycota incertae sedis</taxon>
        <taxon>Chytridiomycetes</taxon>
        <taxon>Rhizophydiales</taxon>
        <taxon>Rhizophydiales incertae sedis</taxon>
        <taxon>Batrachochytrium</taxon>
    </lineage>
</organism>
<dbReference type="GO" id="GO:0005789">
    <property type="term" value="C:endoplasmic reticulum membrane"/>
    <property type="evidence" value="ECO:0007669"/>
    <property type="project" value="UniProtKB-SubCell"/>
</dbReference>
<keyword evidence="5" id="KW-0808">Transferase</keyword>
<keyword evidence="10" id="KW-0256">Endoplasmic reticulum</keyword>
<dbReference type="Pfam" id="PF04140">
    <property type="entry name" value="ICMT"/>
    <property type="match status" value="1"/>
</dbReference>